<dbReference type="EMBL" id="JAPHEG010000003">
    <property type="protein sequence ID" value="MDF2953571.1"/>
    <property type="molecule type" value="Genomic_DNA"/>
</dbReference>
<feature type="domain" description="Transglycosylase SLT" evidence="2">
    <location>
        <begin position="71"/>
        <end position="167"/>
    </location>
</feature>
<dbReference type="Pfam" id="PF01464">
    <property type="entry name" value="SLT"/>
    <property type="match status" value="1"/>
</dbReference>
<sequence length="197" mass="22194">MLLLVFISIFSLSDAFADIYKCVDPETGEVIFTNFKNEIFGKKCQLYIRERTKINKNKSSFYTYSIKEEWFEEVGNSYSIDPALLKAVAKVESSFNPRAVSPKGALGLMQLLPATAELVGVRNPFDPLENLKGGALYLKKLLEEFGDLSLALAAYNAGPEKVRSYGGIPPYPETQQYVKAVLYYYSLYNSHLRSAKR</sequence>
<dbReference type="SUPFAM" id="SSF53955">
    <property type="entry name" value="Lysozyme-like"/>
    <property type="match status" value="1"/>
</dbReference>
<dbReference type="GO" id="GO:0016020">
    <property type="term" value="C:membrane"/>
    <property type="evidence" value="ECO:0007669"/>
    <property type="project" value="InterPro"/>
</dbReference>
<reference evidence="3" key="1">
    <citation type="submission" date="2022-11" db="EMBL/GenBank/DDBJ databases">
        <title>Candidatus Alkanophaga archaea from heated hydrothermal vent sediment oxidize petroleum alkanes.</title>
        <authorList>
            <person name="Zehnle H."/>
            <person name="Laso-Perez R."/>
            <person name="Lipp J."/>
            <person name="Teske A."/>
            <person name="Wegener G."/>
        </authorList>
    </citation>
    <scope>NUCLEOTIDE SEQUENCE</scope>
    <source>
        <strain evidence="3">MCA70</strain>
    </source>
</reference>
<dbReference type="InterPro" id="IPR023346">
    <property type="entry name" value="Lysozyme-like_dom_sf"/>
</dbReference>
<evidence type="ECO:0000313" key="4">
    <source>
        <dbReference type="Proteomes" id="UP001144110"/>
    </source>
</evidence>
<dbReference type="CDD" id="cd00254">
    <property type="entry name" value="LT-like"/>
    <property type="match status" value="1"/>
</dbReference>
<dbReference type="Gene3D" id="1.10.530.10">
    <property type="match status" value="1"/>
</dbReference>
<gene>
    <name evidence="3" type="ORF">OD816_000816</name>
</gene>
<evidence type="ECO:0000256" key="1">
    <source>
        <dbReference type="ARBA" id="ARBA00007734"/>
    </source>
</evidence>
<dbReference type="AlphaFoldDB" id="A0AAE3P628"/>
<dbReference type="GO" id="GO:0008933">
    <property type="term" value="F:peptidoglycan lytic transglycosylase activity"/>
    <property type="evidence" value="ECO:0007669"/>
    <property type="project" value="InterPro"/>
</dbReference>
<evidence type="ECO:0000313" key="3">
    <source>
        <dbReference type="EMBL" id="MDF2953571.1"/>
    </source>
</evidence>
<dbReference type="PROSITE" id="PS00922">
    <property type="entry name" value="TRANSGLYCOSYLASE"/>
    <property type="match status" value="1"/>
</dbReference>
<dbReference type="InterPro" id="IPR000189">
    <property type="entry name" value="Transglyc_AS"/>
</dbReference>
<proteinExistence type="inferred from homology"/>
<dbReference type="PANTHER" id="PTHR37423:SF2">
    <property type="entry name" value="MEMBRANE-BOUND LYTIC MUREIN TRANSGLYCOSYLASE C"/>
    <property type="match status" value="1"/>
</dbReference>
<accession>A0AAE3P628</accession>
<dbReference type="GO" id="GO:0000270">
    <property type="term" value="P:peptidoglycan metabolic process"/>
    <property type="evidence" value="ECO:0007669"/>
    <property type="project" value="InterPro"/>
</dbReference>
<dbReference type="InterPro" id="IPR008258">
    <property type="entry name" value="Transglycosylase_SLT_dom_1"/>
</dbReference>
<comment type="caution">
    <text evidence="3">The sequence shown here is derived from an EMBL/GenBank/DDBJ whole genome shotgun (WGS) entry which is preliminary data.</text>
</comment>
<protein>
    <submittedName>
        <fullName evidence="3">Membrane-bound lytic murein transglycosylase MltF</fullName>
    </submittedName>
</protein>
<organism evidence="3 4">
    <name type="scientific">Candidatus Thermodesulfobacterium syntrophicum</name>
    <dbReference type="NCBI Taxonomy" id="3060442"/>
    <lineage>
        <taxon>Bacteria</taxon>
        <taxon>Pseudomonadati</taxon>
        <taxon>Thermodesulfobacteriota</taxon>
        <taxon>Thermodesulfobacteria</taxon>
        <taxon>Thermodesulfobacteriales</taxon>
        <taxon>Thermodesulfobacteriaceae</taxon>
        <taxon>Thermodesulfobacterium</taxon>
    </lineage>
</organism>
<comment type="similarity">
    <text evidence="1">Belongs to the transglycosylase Slt family.</text>
</comment>
<evidence type="ECO:0000259" key="2">
    <source>
        <dbReference type="Pfam" id="PF01464"/>
    </source>
</evidence>
<dbReference type="PANTHER" id="PTHR37423">
    <property type="entry name" value="SOLUBLE LYTIC MUREIN TRANSGLYCOSYLASE-RELATED"/>
    <property type="match status" value="1"/>
</dbReference>
<dbReference type="Proteomes" id="UP001144110">
    <property type="component" value="Unassembled WGS sequence"/>
</dbReference>
<name>A0AAE3P628_9BACT</name>